<gene>
    <name evidence="2" type="ORF">PENPOL_c029G03856</name>
</gene>
<comment type="caution">
    <text evidence="2">The sequence shown here is derived from an EMBL/GenBank/DDBJ whole genome shotgun (WGS) entry which is preliminary data.</text>
</comment>
<dbReference type="STRING" id="60169.A0A1V6N5W6"/>
<protein>
    <submittedName>
        <fullName evidence="2">Uncharacterized protein</fullName>
    </submittedName>
</protein>
<sequence>MGDIHCPQLTSHIFSILELKKAKEYYGFVHSPAFQKQQPESAVTQNTTQREWCCIALPKRIHTKRALCKLYGSQHSPTTINIHQQPSTTINNHQQPSTTINDHQRPSTTINDHQQPSTTINNHQQPSTTINDHQRPSTTINDYQQPSTTINNHQRPSTTIIIAQSAHPQHTKILTILFTPHPDGKYILLQRED</sequence>
<dbReference type="AlphaFoldDB" id="A0A1V6N5W6"/>
<proteinExistence type="predicted"/>
<accession>A0A1V6N5W6</accession>
<evidence type="ECO:0000313" key="2">
    <source>
        <dbReference type="EMBL" id="OQD60064.1"/>
    </source>
</evidence>
<evidence type="ECO:0000256" key="1">
    <source>
        <dbReference type="SAM" id="MobiDB-lite"/>
    </source>
</evidence>
<organism evidence="2 3">
    <name type="scientific">Penicillium polonicum</name>
    <dbReference type="NCBI Taxonomy" id="60169"/>
    <lineage>
        <taxon>Eukaryota</taxon>
        <taxon>Fungi</taxon>
        <taxon>Dikarya</taxon>
        <taxon>Ascomycota</taxon>
        <taxon>Pezizomycotina</taxon>
        <taxon>Eurotiomycetes</taxon>
        <taxon>Eurotiomycetidae</taxon>
        <taxon>Eurotiales</taxon>
        <taxon>Aspergillaceae</taxon>
        <taxon>Penicillium</taxon>
    </lineage>
</organism>
<evidence type="ECO:0000313" key="3">
    <source>
        <dbReference type="Proteomes" id="UP000191408"/>
    </source>
</evidence>
<keyword evidence="3" id="KW-1185">Reference proteome</keyword>
<dbReference type="OrthoDB" id="10468643at2759"/>
<dbReference type="Proteomes" id="UP000191408">
    <property type="component" value="Unassembled WGS sequence"/>
</dbReference>
<name>A0A1V6N5W6_PENPO</name>
<feature type="region of interest" description="Disordered" evidence="1">
    <location>
        <begin position="79"/>
        <end position="152"/>
    </location>
</feature>
<reference evidence="3" key="1">
    <citation type="journal article" date="2017" name="Nat. Microbiol.">
        <title>Global analysis of biosynthetic gene clusters reveals vast potential of secondary metabolite production in Penicillium species.</title>
        <authorList>
            <person name="Nielsen J.C."/>
            <person name="Grijseels S."/>
            <person name="Prigent S."/>
            <person name="Ji B."/>
            <person name="Dainat J."/>
            <person name="Nielsen K.F."/>
            <person name="Frisvad J.C."/>
            <person name="Workman M."/>
            <person name="Nielsen J."/>
        </authorList>
    </citation>
    <scope>NUCLEOTIDE SEQUENCE [LARGE SCALE GENOMIC DNA]</scope>
    <source>
        <strain evidence="3">IBT 4502</strain>
    </source>
</reference>
<dbReference type="EMBL" id="MDYM01000029">
    <property type="protein sequence ID" value="OQD60064.1"/>
    <property type="molecule type" value="Genomic_DNA"/>
</dbReference>